<evidence type="ECO:0000256" key="1">
    <source>
        <dbReference type="SAM" id="Phobius"/>
    </source>
</evidence>
<dbReference type="Gene3D" id="2.60.120.650">
    <property type="entry name" value="Cupin"/>
    <property type="match status" value="1"/>
</dbReference>
<dbReference type="GeneID" id="108733619"/>
<gene>
    <name evidence="3" type="primary">LOC108733619</name>
</gene>
<dbReference type="GO" id="GO:0016706">
    <property type="term" value="F:2-oxoglutarate-dependent dioxygenase activity"/>
    <property type="evidence" value="ECO:0007669"/>
    <property type="project" value="TreeGrafter"/>
</dbReference>
<dbReference type="InParanoid" id="A0A1W4W8H8"/>
<dbReference type="AlphaFoldDB" id="A0A1W4W8H8"/>
<evidence type="ECO:0000313" key="2">
    <source>
        <dbReference type="Proteomes" id="UP000192223"/>
    </source>
</evidence>
<feature type="transmembrane region" description="Helical" evidence="1">
    <location>
        <begin position="53"/>
        <end position="78"/>
    </location>
</feature>
<name>A0A1W4W8H8_AGRPL</name>
<proteinExistence type="predicted"/>
<protein>
    <submittedName>
        <fullName evidence="3">Uncharacterized protein LOC108733619</fullName>
    </submittedName>
</protein>
<keyword evidence="1" id="KW-1133">Transmembrane helix</keyword>
<dbReference type="PANTHER" id="PTHR12480">
    <property type="entry name" value="ARGININE DEMETHYLASE AND LYSYL-HYDROXYLASE JMJD"/>
    <property type="match status" value="1"/>
</dbReference>
<dbReference type="SUPFAM" id="SSF51197">
    <property type="entry name" value="Clavaminate synthase-like"/>
    <property type="match status" value="1"/>
</dbReference>
<dbReference type="KEGG" id="apln:108733619"/>
<dbReference type="OrthoDB" id="47883at2759"/>
<sequence>MLRSNEAETEKDIIENEFLTLTRKFIASGLKCNDIQKALQKEGKKRKHFKSKALGIILVVNAILYECGVFHCIVNYAIGIRCLIPNNYFVWEATRPVSDCSYCLKVAKPIVLPNLTQEEFAKYAYSSKPLVIKGAFLHWPALNRFDYYFFKELYESVEGSFESVDQECQFLHFKSDFISIRDIFSMHEDRVRNLPGQKSWYVGWGNCHPKVLEKMRKYYEIPHFLPEDCELSSKEYVFMGYDAGATLHLDFINRLMWQAQLKGSKTWYLSPTPECEDVCSSFSFLVEPGDAVLVDTRIWYHGTTVKPGDFSLSIQSEYG</sequence>
<dbReference type="FunCoup" id="A0A1W4W8H8">
    <property type="interactions" value="13"/>
</dbReference>
<dbReference type="STRING" id="224129.A0A1W4W8H8"/>
<evidence type="ECO:0000313" key="3">
    <source>
        <dbReference type="RefSeq" id="XP_018320366.1"/>
    </source>
</evidence>
<dbReference type="PANTHER" id="PTHR12480:SF13">
    <property type="entry name" value="LD14533P"/>
    <property type="match status" value="1"/>
</dbReference>
<reference evidence="3" key="1">
    <citation type="submission" date="2025-08" db="UniProtKB">
        <authorList>
            <consortium name="RefSeq"/>
        </authorList>
    </citation>
    <scope>IDENTIFICATION</scope>
    <source>
        <tissue evidence="3">Entire body</tissue>
    </source>
</reference>
<keyword evidence="1" id="KW-0812">Transmembrane</keyword>
<accession>A0A1W4W8H8</accession>
<organism evidence="2 3">
    <name type="scientific">Agrilus planipennis</name>
    <name type="common">Emerald ash borer</name>
    <name type="synonym">Agrilus marcopoli</name>
    <dbReference type="NCBI Taxonomy" id="224129"/>
    <lineage>
        <taxon>Eukaryota</taxon>
        <taxon>Metazoa</taxon>
        <taxon>Ecdysozoa</taxon>
        <taxon>Arthropoda</taxon>
        <taxon>Hexapoda</taxon>
        <taxon>Insecta</taxon>
        <taxon>Pterygota</taxon>
        <taxon>Neoptera</taxon>
        <taxon>Endopterygota</taxon>
        <taxon>Coleoptera</taxon>
        <taxon>Polyphaga</taxon>
        <taxon>Elateriformia</taxon>
        <taxon>Buprestoidea</taxon>
        <taxon>Buprestidae</taxon>
        <taxon>Agrilinae</taxon>
        <taxon>Agrilus</taxon>
    </lineage>
</organism>
<keyword evidence="1" id="KW-0472">Membrane</keyword>
<dbReference type="Proteomes" id="UP000192223">
    <property type="component" value="Unplaced"/>
</dbReference>
<dbReference type="RefSeq" id="XP_018320366.1">
    <property type="nucleotide sequence ID" value="XM_018464864.2"/>
</dbReference>
<keyword evidence="2" id="KW-1185">Reference proteome</keyword>
<dbReference type="InterPro" id="IPR050910">
    <property type="entry name" value="JMJD6_ArgDemeth/LysHydrox"/>
</dbReference>